<keyword evidence="5 9" id="KW-0812">Transmembrane</keyword>
<keyword evidence="7 9" id="KW-0472">Membrane</keyword>
<dbReference type="OrthoDB" id="9762978at2"/>
<keyword evidence="12" id="KW-1185">Reference proteome</keyword>
<dbReference type="InterPro" id="IPR052180">
    <property type="entry name" value="NhaC_Na-H+_Antiporter"/>
</dbReference>
<evidence type="ECO:0000313" key="12">
    <source>
        <dbReference type="Proteomes" id="UP000095743"/>
    </source>
</evidence>
<dbReference type="RefSeq" id="WP_069974140.1">
    <property type="nucleotide sequence ID" value="NZ_CP017269.1"/>
</dbReference>
<dbReference type="STRING" id="1424294.Gferi_02510"/>
<protein>
    <recommendedName>
        <fullName evidence="10">Na+/H+ antiporter NhaC-like C-terminal domain-containing protein</fullName>
    </recommendedName>
</protein>
<feature type="transmembrane region" description="Helical" evidence="9">
    <location>
        <begin position="258"/>
        <end position="275"/>
    </location>
</feature>
<feature type="transmembrane region" description="Helical" evidence="9">
    <location>
        <begin position="72"/>
        <end position="95"/>
    </location>
</feature>
<accession>A0A1D8GCC2</accession>
<feature type="transmembrane region" description="Helical" evidence="9">
    <location>
        <begin position="353"/>
        <end position="375"/>
    </location>
</feature>
<evidence type="ECO:0000256" key="6">
    <source>
        <dbReference type="ARBA" id="ARBA00022989"/>
    </source>
</evidence>
<evidence type="ECO:0000259" key="10">
    <source>
        <dbReference type="Pfam" id="PF03553"/>
    </source>
</evidence>
<evidence type="ECO:0000256" key="1">
    <source>
        <dbReference type="ARBA" id="ARBA00004651"/>
    </source>
</evidence>
<dbReference type="AlphaFoldDB" id="A0A1D8GCC2"/>
<dbReference type="KEGG" id="gfe:Gferi_02510"/>
<gene>
    <name evidence="11" type="ORF">Gferi_02510</name>
</gene>
<feature type="transmembrane region" description="Helical" evidence="9">
    <location>
        <begin position="191"/>
        <end position="209"/>
    </location>
</feature>
<dbReference type="Pfam" id="PF03553">
    <property type="entry name" value="Na_H_antiporter"/>
    <property type="match status" value="1"/>
</dbReference>
<feature type="transmembrane region" description="Helical" evidence="9">
    <location>
        <begin position="427"/>
        <end position="450"/>
    </location>
</feature>
<keyword evidence="3" id="KW-0050">Antiport</keyword>
<feature type="transmembrane region" description="Helical" evidence="9">
    <location>
        <begin position="230"/>
        <end position="252"/>
    </location>
</feature>
<evidence type="ECO:0000256" key="2">
    <source>
        <dbReference type="ARBA" id="ARBA00022448"/>
    </source>
</evidence>
<comment type="similarity">
    <text evidence="8">Belongs to the NhaC Na(+)/H(+) (TC 2.A.35) antiporter family.</text>
</comment>
<dbReference type="GO" id="GO:0015297">
    <property type="term" value="F:antiporter activity"/>
    <property type="evidence" value="ECO:0007669"/>
    <property type="project" value="UniProtKB-KW"/>
</dbReference>
<dbReference type="PANTHER" id="PTHR33451">
    <property type="entry name" value="MALATE-2H(+)/NA(+)-LACTATE ANTIPORTER"/>
    <property type="match status" value="1"/>
</dbReference>
<dbReference type="Proteomes" id="UP000095743">
    <property type="component" value="Chromosome"/>
</dbReference>
<evidence type="ECO:0000256" key="8">
    <source>
        <dbReference type="ARBA" id="ARBA00038435"/>
    </source>
</evidence>
<evidence type="ECO:0000256" key="4">
    <source>
        <dbReference type="ARBA" id="ARBA00022475"/>
    </source>
</evidence>
<keyword evidence="4" id="KW-1003">Cell membrane</keyword>
<evidence type="ECO:0000313" key="11">
    <source>
        <dbReference type="EMBL" id="AOT68564.1"/>
    </source>
</evidence>
<evidence type="ECO:0000256" key="3">
    <source>
        <dbReference type="ARBA" id="ARBA00022449"/>
    </source>
</evidence>
<feature type="domain" description="Na+/H+ antiporter NhaC-like C-terminal" evidence="10">
    <location>
        <begin position="158"/>
        <end position="449"/>
    </location>
</feature>
<feature type="transmembrane region" description="Helical" evidence="9">
    <location>
        <begin position="312"/>
        <end position="333"/>
    </location>
</feature>
<dbReference type="EMBL" id="CP017269">
    <property type="protein sequence ID" value="AOT68564.1"/>
    <property type="molecule type" value="Genomic_DNA"/>
</dbReference>
<dbReference type="PROSITE" id="PS51257">
    <property type="entry name" value="PROKAR_LIPOPROTEIN"/>
    <property type="match status" value="1"/>
</dbReference>
<proteinExistence type="inferred from homology"/>
<feature type="transmembrane region" description="Helical" evidence="9">
    <location>
        <begin position="107"/>
        <end position="137"/>
    </location>
</feature>
<feature type="transmembrane region" description="Helical" evidence="9">
    <location>
        <begin position="396"/>
        <end position="421"/>
    </location>
</feature>
<feature type="transmembrane region" description="Helical" evidence="9">
    <location>
        <begin position="149"/>
        <end position="171"/>
    </location>
</feature>
<name>A0A1D8GCC2_9FIRM</name>
<evidence type="ECO:0000256" key="9">
    <source>
        <dbReference type="SAM" id="Phobius"/>
    </source>
</evidence>
<comment type="subcellular location">
    <subcellularLocation>
        <location evidence="1">Cell membrane</location>
        <topology evidence="1">Multi-pass membrane protein</topology>
    </subcellularLocation>
</comment>
<evidence type="ECO:0000256" key="7">
    <source>
        <dbReference type="ARBA" id="ARBA00023136"/>
    </source>
</evidence>
<keyword evidence="2" id="KW-0813">Transport</keyword>
<organism evidence="11 12">
    <name type="scientific">Geosporobacter ferrireducens</name>
    <dbReference type="NCBI Taxonomy" id="1424294"/>
    <lineage>
        <taxon>Bacteria</taxon>
        <taxon>Bacillati</taxon>
        <taxon>Bacillota</taxon>
        <taxon>Clostridia</taxon>
        <taxon>Peptostreptococcales</taxon>
        <taxon>Thermotaleaceae</taxon>
        <taxon>Geosporobacter</taxon>
    </lineage>
</organism>
<dbReference type="GO" id="GO:0005886">
    <property type="term" value="C:plasma membrane"/>
    <property type="evidence" value="ECO:0007669"/>
    <property type="project" value="UniProtKB-SubCell"/>
</dbReference>
<feature type="transmembrane region" description="Helical" evidence="9">
    <location>
        <begin position="12"/>
        <end position="30"/>
    </location>
</feature>
<reference evidence="11 12" key="1">
    <citation type="submission" date="2016-09" db="EMBL/GenBank/DDBJ databases">
        <title>Genomic analysis reveals versatility of anaerobic energy metabolism of Geosporobacter ferrireducens IRF9 of phylum Firmicutes.</title>
        <authorList>
            <person name="Kim S.-J."/>
        </authorList>
    </citation>
    <scope>NUCLEOTIDE SEQUENCE [LARGE SCALE GENOMIC DNA]</scope>
    <source>
        <strain evidence="11 12">IRF9</strain>
    </source>
</reference>
<keyword evidence="6 9" id="KW-1133">Transmembrane helix</keyword>
<dbReference type="InterPro" id="IPR018461">
    <property type="entry name" value="Na/H_Antiport_NhaC-like_C"/>
</dbReference>
<evidence type="ECO:0000256" key="5">
    <source>
        <dbReference type="ARBA" id="ARBA00022692"/>
    </source>
</evidence>
<dbReference type="PANTHER" id="PTHR33451:SF3">
    <property type="entry name" value="MALATE-2H(+)_NA(+)-LACTATE ANTIPORTER"/>
    <property type="match status" value="1"/>
</dbReference>
<sequence>MEKIIIPLRQIYLLLSIMILLIAGCILFGIPLYYGLLIVIVFAVVICIRNGFHLPDLMDMIIGGVKECSSIFIIILLVGSLVAVWLASGIVPAMMYYGFNYIQKMNFLLACFLITMLTAIVMGTALGTVSTIGVALLGLGKGLLIPESLLMGAIISGAFVADKISPIAALVNLTAKTTEVPYKDSAKQGMLTLLPAIGIAGGIYFFLGRGYTAELDAVKLDTYQNTIREFFNISPLMLLLPMLVIVLAFMGVKIIKNMALGLLGGIIISVGYQRLEWTEIVRIILRGYKAVTSMEELNAIIKGGGVMPMIEAILIVLAAVALNSIFEGTNMIAPMINGFLIKIKSKNELIAKTGFLSILLTVLTCDQTVGILMPGKFLKQKYKEIGLPRAILARTIADTGVIIAPIIPWNVNAILITVITGVSAVQYAPYTVLCYGLPIITLLFGAYGFVGEGDHTDLEKATEIF</sequence>